<comment type="cofactor">
    <cofactor evidence="1">
        <name>Zn(2+)</name>
        <dbReference type="ChEBI" id="CHEBI:29105"/>
    </cofactor>
</comment>
<dbReference type="Proteomes" id="UP001163166">
    <property type="component" value="Chromosome"/>
</dbReference>
<keyword evidence="8" id="KW-0378">Hydrolase</keyword>
<evidence type="ECO:0000313" key="16">
    <source>
        <dbReference type="Proteomes" id="UP001163166"/>
    </source>
</evidence>
<keyword evidence="4" id="KW-1003">Cell membrane</keyword>
<dbReference type="PANTHER" id="PTHR35864">
    <property type="entry name" value="ZINC METALLOPROTEASE MJ0611-RELATED"/>
    <property type="match status" value="1"/>
</dbReference>
<evidence type="ECO:0000256" key="7">
    <source>
        <dbReference type="ARBA" id="ARBA00022723"/>
    </source>
</evidence>
<keyword evidence="10 13" id="KW-1133">Transmembrane helix</keyword>
<dbReference type="GO" id="GO:0046872">
    <property type="term" value="F:metal ion binding"/>
    <property type="evidence" value="ECO:0007669"/>
    <property type="project" value="UniProtKB-KW"/>
</dbReference>
<feature type="domain" description="Peptidase M50" evidence="14">
    <location>
        <begin position="16"/>
        <end position="119"/>
    </location>
</feature>
<evidence type="ECO:0000256" key="8">
    <source>
        <dbReference type="ARBA" id="ARBA00022801"/>
    </source>
</evidence>
<evidence type="ECO:0000256" key="10">
    <source>
        <dbReference type="ARBA" id="ARBA00022989"/>
    </source>
</evidence>
<sequence>MTGSLSNMMVVISVWALPLLIAITFHEAAHAYVAKLCGDNTAWMLGRVSFNPIKHIDPFGTVLLPLLLLVMQSPFLFGYAKPVPVNFRNLRNPRRDMVLVAAAGPAINLILAAVAALAFHVVGYVPGEAGQWLAQNLVNALLINVVLAIFNLLPIPPLDGGRIAVGILPRVLAHPLARVEPYGMLILLGLIFILPLAGIGIATQFIAQSSQFVVQAILRLTGAA</sequence>
<proteinExistence type="inferred from homology"/>
<feature type="transmembrane region" description="Helical" evidence="13">
    <location>
        <begin position="133"/>
        <end position="153"/>
    </location>
</feature>
<evidence type="ECO:0000259" key="14">
    <source>
        <dbReference type="Pfam" id="PF02163"/>
    </source>
</evidence>
<gene>
    <name evidence="15" type="ORF">KQX62_16570</name>
</gene>
<feature type="transmembrane region" description="Helical" evidence="13">
    <location>
        <begin position="55"/>
        <end position="77"/>
    </location>
</feature>
<dbReference type="GO" id="GO:0008237">
    <property type="term" value="F:metallopeptidase activity"/>
    <property type="evidence" value="ECO:0007669"/>
    <property type="project" value="UniProtKB-KW"/>
</dbReference>
<keyword evidence="12 13" id="KW-0472">Membrane</keyword>
<evidence type="ECO:0000256" key="9">
    <source>
        <dbReference type="ARBA" id="ARBA00022833"/>
    </source>
</evidence>
<evidence type="ECO:0000313" key="15">
    <source>
        <dbReference type="EMBL" id="UYO38339.1"/>
    </source>
</evidence>
<evidence type="ECO:0000256" key="5">
    <source>
        <dbReference type="ARBA" id="ARBA00022670"/>
    </source>
</evidence>
<dbReference type="PANTHER" id="PTHR35864:SF1">
    <property type="entry name" value="ZINC METALLOPROTEASE YWHC-RELATED"/>
    <property type="match status" value="1"/>
</dbReference>
<evidence type="ECO:0000256" key="2">
    <source>
        <dbReference type="ARBA" id="ARBA00004651"/>
    </source>
</evidence>
<dbReference type="RefSeq" id="WP_107345121.1">
    <property type="nucleotide sequence ID" value="NZ_CP019966.1"/>
</dbReference>
<keyword evidence="11" id="KW-0482">Metalloprotease</keyword>
<name>A0AAX3DUD4_RHOPL</name>
<dbReference type="CDD" id="cd06158">
    <property type="entry name" value="S2P-M50_like_1"/>
    <property type="match status" value="1"/>
</dbReference>
<evidence type="ECO:0000256" key="4">
    <source>
        <dbReference type="ARBA" id="ARBA00022475"/>
    </source>
</evidence>
<protein>
    <submittedName>
        <fullName evidence="15">Site-2 protease family protein</fullName>
    </submittedName>
</protein>
<evidence type="ECO:0000256" key="1">
    <source>
        <dbReference type="ARBA" id="ARBA00001947"/>
    </source>
</evidence>
<accession>A0AAX3DUD4</accession>
<keyword evidence="9" id="KW-0862">Zinc</keyword>
<organism evidence="15 16">
    <name type="scientific">Rhodopseudomonas palustris</name>
    <dbReference type="NCBI Taxonomy" id="1076"/>
    <lineage>
        <taxon>Bacteria</taxon>
        <taxon>Pseudomonadati</taxon>
        <taxon>Pseudomonadota</taxon>
        <taxon>Alphaproteobacteria</taxon>
        <taxon>Hyphomicrobiales</taxon>
        <taxon>Nitrobacteraceae</taxon>
        <taxon>Rhodopseudomonas</taxon>
    </lineage>
</organism>
<dbReference type="GO" id="GO:0006508">
    <property type="term" value="P:proteolysis"/>
    <property type="evidence" value="ECO:0007669"/>
    <property type="project" value="UniProtKB-KW"/>
</dbReference>
<comment type="similarity">
    <text evidence="3">Belongs to the peptidase M50B family.</text>
</comment>
<feature type="transmembrane region" description="Helical" evidence="13">
    <location>
        <begin position="185"/>
        <end position="207"/>
    </location>
</feature>
<evidence type="ECO:0000256" key="13">
    <source>
        <dbReference type="SAM" id="Phobius"/>
    </source>
</evidence>
<keyword evidence="5 15" id="KW-0645">Protease</keyword>
<evidence type="ECO:0000256" key="12">
    <source>
        <dbReference type="ARBA" id="ARBA00023136"/>
    </source>
</evidence>
<feature type="domain" description="Peptidase M50" evidence="14">
    <location>
        <begin position="135"/>
        <end position="193"/>
    </location>
</feature>
<reference evidence="15" key="1">
    <citation type="journal article" date="2022" name="Biol. Control">
        <title>In silico genomic analysis of Rhodopseudomonas palustris strains revealed potential biocontrol agents and crop yield enhancers.</title>
        <authorList>
            <person name="Surachat K."/>
            <person name="Kantachote D."/>
            <person name="Deachamag P."/>
            <person name="Wonglapsuwan M."/>
        </authorList>
    </citation>
    <scope>NUCLEOTIDE SEQUENCE</scope>
    <source>
        <strain evidence="15">TLS06</strain>
    </source>
</reference>
<evidence type="ECO:0000256" key="11">
    <source>
        <dbReference type="ARBA" id="ARBA00023049"/>
    </source>
</evidence>
<dbReference type="EMBL" id="CP076676">
    <property type="protein sequence ID" value="UYO38339.1"/>
    <property type="molecule type" value="Genomic_DNA"/>
</dbReference>
<comment type="subcellular location">
    <subcellularLocation>
        <location evidence="2">Cell membrane</location>
        <topology evidence="2">Multi-pass membrane protein</topology>
    </subcellularLocation>
</comment>
<dbReference type="GO" id="GO:0005886">
    <property type="term" value="C:plasma membrane"/>
    <property type="evidence" value="ECO:0007669"/>
    <property type="project" value="UniProtKB-SubCell"/>
</dbReference>
<keyword evidence="6 13" id="KW-0812">Transmembrane</keyword>
<evidence type="ECO:0000256" key="6">
    <source>
        <dbReference type="ARBA" id="ARBA00022692"/>
    </source>
</evidence>
<dbReference type="InterPro" id="IPR052348">
    <property type="entry name" value="Metallopeptidase_M50B"/>
</dbReference>
<dbReference type="Pfam" id="PF02163">
    <property type="entry name" value="Peptidase_M50"/>
    <property type="match status" value="2"/>
</dbReference>
<dbReference type="AlphaFoldDB" id="A0AAX3DUD4"/>
<evidence type="ECO:0000256" key="3">
    <source>
        <dbReference type="ARBA" id="ARBA00007931"/>
    </source>
</evidence>
<keyword evidence="7" id="KW-0479">Metal-binding</keyword>
<feature type="transmembrane region" description="Helical" evidence="13">
    <location>
        <begin position="98"/>
        <end position="121"/>
    </location>
</feature>
<dbReference type="InterPro" id="IPR044537">
    <property type="entry name" value="Rip2-like"/>
</dbReference>
<dbReference type="InterPro" id="IPR008915">
    <property type="entry name" value="Peptidase_M50"/>
</dbReference>